<comment type="similarity">
    <text evidence="1">Belongs to the glycosyl hydrolase 3 family.</text>
</comment>
<dbReference type="GO" id="GO:0005975">
    <property type="term" value="P:carbohydrate metabolic process"/>
    <property type="evidence" value="ECO:0007669"/>
    <property type="project" value="InterPro"/>
</dbReference>
<dbReference type="STRING" id="1435349.PW52_12125"/>
<dbReference type="AlphaFoldDB" id="A0A0D7W7K3"/>
<dbReference type="PROSITE" id="PS51820">
    <property type="entry name" value="PA14"/>
    <property type="match status" value="1"/>
</dbReference>
<dbReference type="InterPro" id="IPR036962">
    <property type="entry name" value="Glyco_hydro_3_N_sf"/>
</dbReference>
<dbReference type="InterPro" id="IPR002772">
    <property type="entry name" value="Glyco_hydro_3_C"/>
</dbReference>
<dbReference type="PANTHER" id="PTHR42715:SF10">
    <property type="entry name" value="BETA-GLUCOSIDASE"/>
    <property type="match status" value="1"/>
</dbReference>
<dbReference type="Pfam" id="PF01915">
    <property type="entry name" value="Glyco_hydro_3_C"/>
    <property type="match status" value="1"/>
</dbReference>
<dbReference type="SMART" id="SM00758">
    <property type="entry name" value="PA14"/>
    <property type="match status" value="1"/>
</dbReference>
<dbReference type="SUPFAM" id="SSF52279">
    <property type="entry name" value="Beta-D-glucan exohydrolase, C-terminal domain"/>
    <property type="match status" value="1"/>
</dbReference>
<dbReference type="GO" id="GO:0016740">
    <property type="term" value="F:transferase activity"/>
    <property type="evidence" value="ECO:0007669"/>
    <property type="project" value="UniProtKB-KW"/>
</dbReference>
<dbReference type="InterPro" id="IPR001764">
    <property type="entry name" value="Glyco_hydro_3_N"/>
</dbReference>
<proteinExistence type="inferred from homology"/>
<dbReference type="Pfam" id="PF14310">
    <property type="entry name" value="Fn3-like"/>
    <property type="match status" value="1"/>
</dbReference>
<protein>
    <submittedName>
        <fullName evidence="4">Beta-1,3-glucosyltransferase</fullName>
    </submittedName>
</protein>
<comment type="caution">
    <text evidence="4">The sequence shown here is derived from an EMBL/GenBank/DDBJ whole genome shotgun (WGS) entry which is preliminary data.</text>
</comment>
<dbReference type="PRINTS" id="PR00133">
    <property type="entry name" value="GLHYDRLASE3"/>
</dbReference>
<dbReference type="InterPro" id="IPR013783">
    <property type="entry name" value="Ig-like_fold"/>
</dbReference>
<evidence type="ECO:0000313" key="4">
    <source>
        <dbReference type="EMBL" id="KJD35125.1"/>
    </source>
</evidence>
<evidence type="ECO:0000256" key="2">
    <source>
        <dbReference type="ARBA" id="ARBA00022801"/>
    </source>
</evidence>
<evidence type="ECO:0000313" key="5">
    <source>
        <dbReference type="Proteomes" id="UP000032578"/>
    </source>
</evidence>
<name>A0A0D7W7K3_9FLAO</name>
<dbReference type="Gene3D" id="3.40.50.1700">
    <property type="entry name" value="Glycoside hydrolase family 3 C-terminal domain"/>
    <property type="match status" value="2"/>
</dbReference>
<sequence length="896" mass="99320">MKYKLNIKQVFTCLLLGGIITISLSFTDKKDPPYKNPKLPVEERVQDLLSRMTLEEKFWQMFMIPGDLSIGKDKLKHGIFGFQISSKGKNDNAAEQIMDYGSTGSAQDMANEINKLQKYFLEETRLGIPIIPFNEALHGLARDGATVYPQAIGLAATWDTNLVGDVAKAITKETKTRGIRQILSPVLNIARDVRWGRVEETYGEDPYLTTQMGLSFISEFENEGVITTPKHFVANVGAGGRDSYPISFNERLLEEIYFPAFKAVFQKAGARSVMTAYNSLDGTPCTSNAWLLRDKLKGEWGFDGFVISDAGATGGANVLHFTAANYAEATEDAVEGGLDVMFQTNYNHFPLFWEAYEKGMVDIKAIDEAVSRILKIKFELGLFEDPYVDAKEADKWNGHKTHRELARKAASKSMVLLQNNNSVLPVSKSNKKVALIGHDAKTVRLGGYSGPGNDKVSFYNGVAAKIGEANISYAEGVSLKEENYTVIAPKYLSSTKDGKKVEGLKGDYFDNITLSGSPKVERVDKKIGFGWTLFSPHKDLPYDWYSVRWTGKVKAPKTGISKIGIEGNDGYRLYLDGKLLIDNWQKQSYNTILKEFYFVEGKEYDVKIEFYESAGNAKFKFIWDADVTQEWEQQIKDAVSAAEKSDIAVVFAGIHEGEFRDRALLALPGHQEALIKAVAATGKPTVVVLVGGSAITMANWKNDVDGIIMAWYAGENGGNGFADILFGDENPAGRLPITFPVDEAQCPLYYNNKPTGRGDNYHNLTGQPLFPFGYGLSYTSFEYSNIEFSKNNIAPNEAIEVTCTITNSGKLDGEEVVQLYIRDELSSVAQPIKSLKGFQRIALKAGESKTVTFTLDSEALSMLDINLKRVVEPGDFRIMIGASSKDIRLRKILTVK</sequence>
<keyword evidence="2" id="KW-0378">Hydrolase</keyword>
<dbReference type="InterPro" id="IPR026891">
    <property type="entry name" value="Fn3-like"/>
</dbReference>
<evidence type="ECO:0000256" key="1">
    <source>
        <dbReference type="ARBA" id="ARBA00005336"/>
    </source>
</evidence>
<dbReference type="SUPFAM" id="SSF51445">
    <property type="entry name" value="(Trans)glycosidases"/>
    <property type="match status" value="1"/>
</dbReference>
<feature type="domain" description="PA14" evidence="3">
    <location>
        <begin position="499"/>
        <end position="639"/>
    </location>
</feature>
<dbReference type="InterPro" id="IPR037524">
    <property type="entry name" value="PA14/GLEYA"/>
</dbReference>
<keyword evidence="4" id="KW-0808">Transferase</keyword>
<evidence type="ECO:0000259" key="3">
    <source>
        <dbReference type="PROSITE" id="PS51820"/>
    </source>
</evidence>
<dbReference type="Pfam" id="PF00933">
    <property type="entry name" value="Glyco_hydro_3"/>
    <property type="match status" value="1"/>
</dbReference>
<dbReference type="PANTHER" id="PTHR42715">
    <property type="entry name" value="BETA-GLUCOSIDASE"/>
    <property type="match status" value="1"/>
</dbReference>
<gene>
    <name evidence="4" type="ORF">PW52_12125</name>
</gene>
<dbReference type="Gene3D" id="2.60.40.10">
    <property type="entry name" value="Immunoglobulins"/>
    <property type="match status" value="1"/>
</dbReference>
<dbReference type="RefSeq" id="WP_052823491.1">
    <property type="nucleotide sequence ID" value="NZ_JTDW01000008.1"/>
</dbReference>
<dbReference type="InterPro" id="IPR050288">
    <property type="entry name" value="Cellulose_deg_GH3"/>
</dbReference>
<dbReference type="SUPFAM" id="SSF56988">
    <property type="entry name" value="Anthrax protective antigen"/>
    <property type="match status" value="1"/>
</dbReference>
<dbReference type="EMBL" id="JTDW01000008">
    <property type="protein sequence ID" value="KJD35125.1"/>
    <property type="molecule type" value="Genomic_DNA"/>
</dbReference>
<keyword evidence="5" id="KW-1185">Reference proteome</keyword>
<organism evidence="4 5">
    <name type="scientific">Neotamlana sedimentorum</name>
    <dbReference type="NCBI Taxonomy" id="1435349"/>
    <lineage>
        <taxon>Bacteria</taxon>
        <taxon>Pseudomonadati</taxon>
        <taxon>Bacteroidota</taxon>
        <taxon>Flavobacteriia</taxon>
        <taxon>Flavobacteriales</taxon>
        <taxon>Flavobacteriaceae</taxon>
        <taxon>Neotamlana</taxon>
    </lineage>
</organism>
<dbReference type="OrthoDB" id="9805821at2"/>
<dbReference type="Proteomes" id="UP000032578">
    <property type="component" value="Unassembled WGS sequence"/>
</dbReference>
<dbReference type="FunFam" id="2.60.40.10:FF:000495">
    <property type="entry name" value="Periplasmic beta-glucosidase"/>
    <property type="match status" value="1"/>
</dbReference>
<dbReference type="Pfam" id="PF07691">
    <property type="entry name" value="PA14"/>
    <property type="match status" value="1"/>
</dbReference>
<dbReference type="GO" id="GO:0008422">
    <property type="term" value="F:beta-glucosidase activity"/>
    <property type="evidence" value="ECO:0007669"/>
    <property type="project" value="UniProtKB-ARBA"/>
</dbReference>
<accession>A0A0D7W7K3</accession>
<dbReference type="SMART" id="SM01217">
    <property type="entry name" value="Fn3_like"/>
    <property type="match status" value="1"/>
</dbReference>
<dbReference type="Gene3D" id="3.20.20.300">
    <property type="entry name" value="Glycoside hydrolase, family 3, N-terminal domain"/>
    <property type="match status" value="1"/>
</dbReference>
<dbReference type="InterPro" id="IPR036881">
    <property type="entry name" value="Glyco_hydro_3_C_sf"/>
</dbReference>
<reference evidence="4 5" key="1">
    <citation type="submission" date="2014-11" db="EMBL/GenBank/DDBJ databases">
        <title>Tamlana sedimentorum sp. nov., isolated from shallow sand sediments of the Sea of Japan.</title>
        <authorList>
            <person name="Romanenko L.A."/>
        </authorList>
    </citation>
    <scope>NUCLEOTIDE SEQUENCE [LARGE SCALE GENOMIC DNA]</scope>
    <source>
        <strain evidence="4 5">JCM 19808</strain>
    </source>
</reference>
<dbReference type="InterPro" id="IPR011658">
    <property type="entry name" value="PA14_dom"/>
</dbReference>
<dbReference type="PATRIC" id="fig|1435349.4.peg.3421"/>
<dbReference type="InterPro" id="IPR017853">
    <property type="entry name" value="GH"/>
</dbReference>